<keyword evidence="3 6" id="KW-0812">Transmembrane</keyword>
<evidence type="ECO:0000256" key="4">
    <source>
        <dbReference type="ARBA" id="ARBA00022989"/>
    </source>
</evidence>
<evidence type="ECO:0000256" key="6">
    <source>
        <dbReference type="RuleBase" id="RU003732"/>
    </source>
</evidence>
<comment type="caution">
    <text evidence="8">The sequence shown here is derived from an EMBL/GenBank/DDBJ whole genome shotgun (WGS) entry which is preliminary data.</text>
</comment>
<evidence type="ECO:0000313" key="9">
    <source>
        <dbReference type="Proteomes" id="UP000218775"/>
    </source>
</evidence>
<dbReference type="GO" id="GO:0016020">
    <property type="term" value="C:membrane"/>
    <property type="evidence" value="ECO:0007669"/>
    <property type="project" value="UniProtKB-SubCell"/>
</dbReference>
<evidence type="ECO:0000256" key="1">
    <source>
        <dbReference type="ARBA" id="ARBA00004141"/>
    </source>
</evidence>
<dbReference type="PROSITE" id="PS00610">
    <property type="entry name" value="NA_NEUROTRAN_SYMP_1"/>
    <property type="match status" value="1"/>
</dbReference>
<feature type="transmembrane region" description="Helical" evidence="7">
    <location>
        <begin position="425"/>
        <end position="445"/>
    </location>
</feature>
<reference evidence="9" key="1">
    <citation type="submission" date="2017-08" db="EMBL/GenBank/DDBJ databases">
        <title>A dynamic microbial community with high functional redundancy inhabits the cold, oxic subseafloor aquifer.</title>
        <authorList>
            <person name="Tully B.J."/>
            <person name="Wheat C.G."/>
            <person name="Glazer B.T."/>
            <person name="Huber J.A."/>
        </authorList>
    </citation>
    <scope>NUCLEOTIDE SEQUENCE [LARGE SCALE GENOMIC DNA]</scope>
</reference>
<feature type="transmembrane region" description="Helical" evidence="7">
    <location>
        <begin position="382"/>
        <end position="404"/>
    </location>
</feature>
<dbReference type="PANTHER" id="PTHR42948:SF1">
    <property type="entry name" value="TRANSPORTER"/>
    <property type="match status" value="1"/>
</dbReference>
<dbReference type="AlphaFoldDB" id="A0A2A4X670"/>
<comment type="subcellular location">
    <subcellularLocation>
        <location evidence="1">Membrane</location>
        <topology evidence="1">Multi-pass membrane protein</topology>
    </subcellularLocation>
</comment>
<feature type="transmembrane region" description="Helical" evidence="7">
    <location>
        <begin position="12"/>
        <end position="31"/>
    </location>
</feature>
<dbReference type="PROSITE" id="PS50267">
    <property type="entry name" value="NA_NEUROTRAN_SYMP_3"/>
    <property type="match status" value="1"/>
</dbReference>
<feature type="transmembrane region" description="Helical" evidence="7">
    <location>
        <begin position="343"/>
        <end position="362"/>
    </location>
</feature>
<dbReference type="EMBL" id="NVUK01000015">
    <property type="protein sequence ID" value="PCI77545.1"/>
    <property type="molecule type" value="Genomic_DNA"/>
</dbReference>
<name>A0A2A4X670_UNCAE</name>
<evidence type="ECO:0000256" key="5">
    <source>
        <dbReference type="ARBA" id="ARBA00023136"/>
    </source>
</evidence>
<feature type="transmembrane region" description="Helical" evidence="7">
    <location>
        <begin position="86"/>
        <end position="118"/>
    </location>
</feature>
<dbReference type="InterPro" id="IPR037272">
    <property type="entry name" value="SNS_sf"/>
</dbReference>
<feature type="transmembrane region" description="Helical" evidence="7">
    <location>
        <begin position="43"/>
        <end position="65"/>
    </location>
</feature>
<keyword evidence="6" id="KW-0769">Symport</keyword>
<sequence>MSEQREHWTSQVGFLLAAIGSAVGLGLLWKFPYTVGQNGGGLFLLSYVLCIIVIGIPVLIGELLLGRHTQSAAVNAFGKLSSNQPFWKMGGWLGVISSFLIMSFYSVIAGFGMSYVLMSLTNFYSSVPLEQIPKVFTLLSHSGGIVIFWHFLFTLITMSIVLSGVRKGIEFWAKIMTRTLFVILIAFCLYGLTLSGFSDTVKFIFNWDVQSFDFSSILEALGLAFFTLSLGQGIMISYGSYMRKKENIPVMALVIAGAVIVVAVLVAFSIFPIIFTFNFVPEQGVGLIFETMPYLFAQLPGSILISTIFFLLFVFAALTSSIPFIEVPATNLMELKGFSRKKAVLIVSGAVFLFGIPCALSFSQALFPNWSSVYGSSYLDTINALVSVWLIPVGGLITALFLGWRVPKKDLIEEFPTSSKWHKFFHLWYFFMRYIIPILILLIILQKTGLINFDTFLR</sequence>
<dbReference type="NCBIfam" id="NF037979">
    <property type="entry name" value="Na_transp"/>
    <property type="match status" value="1"/>
</dbReference>
<dbReference type="PRINTS" id="PR00176">
    <property type="entry name" value="NANEUSMPORT"/>
</dbReference>
<evidence type="ECO:0000256" key="2">
    <source>
        <dbReference type="ARBA" id="ARBA00022448"/>
    </source>
</evidence>
<accession>A0A2A4X670</accession>
<dbReference type="CDD" id="cd10336">
    <property type="entry name" value="SLC6sbd_Tyt1-Like"/>
    <property type="match status" value="1"/>
</dbReference>
<protein>
    <recommendedName>
        <fullName evidence="6">Transporter</fullName>
    </recommendedName>
</protein>
<feature type="transmembrane region" description="Helical" evidence="7">
    <location>
        <begin position="295"/>
        <end position="322"/>
    </location>
</feature>
<feature type="transmembrane region" description="Helical" evidence="7">
    <location>
        <begin position="138"/>
        <end position="163"/>
    </location>
</feature>
<feature type="transmembrane region" description="Helical" evidence="7">
    <location>
        <begin position="250"/>
        <end position="275"/>
    </location>
</feature>
<dbReference type="SUPFAM" id="SSF161070">
    <property type="entry name" value="SNF-like"/>
    <property type="match status" value="1"/>
</dbReference>
<evidence type="ECO:0000313" key="8">
    <source>
        <dbReference type="EMBL" id="PCI77545.1"/>
    </source>
</evidence>
<proteinExistence type="inferred from homology"/>
<dbReference type="Pfam" id="PF00209">
    <property type="entry name" value="SNF"/>
    <property type="match status" value="2"/>
</dbReference>
<feature type="transmembrane region" description="Helical" evidence="7">
    <location>
        <begin position="175"/>
        <end position="197"/>
    </location>
</feature>
<dbReference type="InterPro" id="IPR000175">
    <property type="entry name" value="Na/ntran_symport"/>
</dbReference>
<comment type="similarity">
    <text evidence="6">Belongs to the sodium:neurotransmitter symporter (SNF) (TC 2.A.22) family.</text>
</comment>
<keyword evidence="2 6" id="KW-0813">Transport</keyword>
<dbReference type="GO" id="GO:0015293">
    <property type="term" value="F:symporter activity"/>
    <property type="evidence" value="ECO:0007669"/>
    <property type="project" value="UniProtKB-KW"/>
</dbReference>
<feature type="transmembrane region" description="Helical" evidence="7">
    <location>
        <begin position="217"/>
        <end position="238"/>
    </location>
</feature>
<dbReference type="Proteomes" id="UP000218775">
    <property type="component" value="Unassembled WGS sequence"/>
</dbReference>
<keyword evidence="5 7" id="KW-0472">Membrane</keyword>
<organism evidence="8 9">
    <name type="scientific">Aerophobetes bacterium</name>
    <dbReference type="NCBI Taxonomy" id="2030807"/>
    <lineage>
        <taxon>Bacteria</taxon>
        <taxon>Candidatus Aerophobota</taxon>
    </lineage>
</organism>
<dbReference type="InterPro" id="IPR047218">
    <property type="entry name" value="YocR/YhdH-like"/>
</dbReference>
<evidence type="ECO:0000256" key="7">
    <source>
        <dbReference type="SAM" id="Phobius"/>
    </source>
</evidence>
<evidence type="ECO:0000256" key="3">
    <source>
        <dbReference type="ARBA" id="ARBA00022692"/>
    </source>
</evidence>
<dbReference type="PANTHER" id="PTHR42948">
    <property type="entry name" value="TRANSPORTER"/>
    <property type="match status" value="1"/>
</dbReference>
<gene>
    <name evidence="8" type="ORF">COB21_02865</name>
</gene>
<keyword evidence="4 7" id="KW-1133">Transmembrane helix</keyword>